<feature type="region of interest" description="Disordered" evidence="1">
    <location>
        <begin position="1"/>
        <end position="26"/>
    </location>
</feature>
<evidence type="ECO:0000256" key="1">
    <source>
        <dbReference type="SAM" id="MobiDB-lite"/>
    </source>
</evidence>
<proteinExistence type="predicted"/>
<sequence length="278" mass="31295">MENTLTQHSKNNPERESMANHKGGNRIRWNTLNYSYPSRMNESRIVDAEPASLPSFPPMPGDLGTKVPVQSSTEVSLTASEASEVVCKQEPAQGCKTIRPSYPSAPAGAQKRQVHIPYITDPSLTADEAADAYLKSIGRPSLPKEPLSPIDPNVLKHLHPARRHRPSLKRAESYTAQRSDPKQVERQTPRTSSFRRSEFAALLRNKELLKDCYVPDYSQNDPDNWNNFQVGNLRRPYYRQRLSSTLVASKIAMLKKEQEKKARAKDKANAMANAERTT</sequence>
<dbReference type="Proteomes" id="UP000799770">
    <property type="component" value="Unassembled WGS sequence"/>
</dbReference>
<evidence type="ECO:0000313" key="3">
    <source>
        <dbReference type="Proteomes" id="UP000799770"/>
    </source>
</evidence>
<name>A0A6A5YM93_9PLEO</name>
<evidence type="ECO:0000313" key="2">
    <source>
        <dbReference type="EMBL" id="KAF2107341.1"/>
    </source>
</evidence>
<feature type="compositionally biased region" description="Basic residues" evidence="1">
    <location>
        <begin position="156"/>
        <end position="168"/>
    </location>
</feature>
<feature type="compositionally biased region" description="Basic and acidic residues" evidence="1">
    <location>
        <begin position="258"/>
        <end position="268"/>
    </location>
</feature>
<reference evidence="2" key="1">
    <citation type="journal article" date="2020" name="Stud. Mycol.">
        <title>101 Dothideomycetes genomes: a test case for predicting lifestyles and emergence of pathogens.</title>
        <authorList>
            <person name="Haridas S."/>
            <person name="Albert R."/>
            <person name="Binder M."/>
            <person name="Bloem J."/>
            <person name="Labutti K."/>
            <person name="Salamov A."/>
            <person name="Andreopoulos B."/>
            <person name="Baker S."/>
            <person name="Barry K."/>
            <person name="Bills G."/>
            <person name="Bluhm B."/>
            <person name="Cannon C."/>
            <person name="Castanera R."/>
            <person name="Culley D."/>
            <person name="Daum C."/>
            <person name="Ezra D."/>
            <person name="Gonzalez J."/>
            <person name="Henrissat B."/>
            <person name="Kuo A."/>
            <person name="Liang C."/>
            <person name="Lipzen A."/>
            <person name="Lutzoni F."/>
            <person name="Magnuson J."/>
            <person name="Mondo S."/>
            <person name="Nolan M."/>
            <person name="Ohm R."/>
            <person name="Pangilinan J."/>
            <person name="Park H.-J."/>
            <person name="Ramirez L."/>
            <person name="Alfaro M."/>
            <person name="Sun H."/>
            <person name="Tritt A."/>
            <person name="Yoshinaga Y."/>
            <person name="Zwiers L.-H."/>
            <person name="Turgeon B."/>
            <person name="Goodwin S."/>
            <person name="Spatafora J."/>
            <person name="Crous P."/>
            <person name="Grigoriev I."/>
        </authorList>
    </citation>
    <scope>NUCLEOTIDE SEQUENCE</scope>
    <source>
        <strain evidence="2">CBS 627.86</strain>
    </source>
</reference>
<keyword evidence="3" id="KW-1185">Reference proteome</keyword>
<gene>
    <name evidence="2" type="ORF">BDV96DRAFT_653933</name>
</gene>
<feature type="compositionally biased region" description="Polar residues" evidence="1">
    <location>
        <begin position="1"/>
        <end position="10"/>
    </location>
</feature>
<feature type="compositionally biased region" description="Basic and acidic residues" evidence="1">
    <location>
        <begin position="179"/>
        <end position="188"/>
    </location>
</feature>
<protein>
    <submittedName>
        <fullName evidence="2">Uncharacterized protein</fullName>
    </submittedName>
</protein>
<feature type="region of interest" description="Disordered" evidence="1">
    <location>
        <begin position="140"/>
        <end position="195"/>
    </location>
</feature>
<feature type="region of interest" description="Disordered" evidence="1">
    <location>
        <begin position="258"/>
        <end position="278"/>
    </location>
</feature>
<dbReference type="AlphaFoldDB" id="A0A6A5YM93"/>
<feature type="region of interest" description="Disordered" evidence="1">
    <location>
        <begin position="51"/>
        <end position="72"/>
    </location>
</feature>
<accession>A0A6A5YM93</accession>
<organism evidence="2 3">
    <name type="scientific">Lophiotrema nucula</name>
    <dbReference type="NCBI Taxonomy" id="690887"/>
    <lineage>
        <taxon>Eukaryota</taxon>
        <taxon>Fungi</taxon>
        <taxon>Dikarya</taxon>
        <taxon>Ascomycota</taxon>
        <taxon>Pezizomycotina</taxon>
        <taxon>Dothideomycetes</taxon>
        <taxon>Pleosporomycetidae</taxon>
        <taxon>Pleosporales</taxon>
        <taxon>Lophiotremataceae</taxon>
        <taxon>Lophiotrema</taxon>
    </lineage>
</organism>
<dbReference type="EMBL" id="ML977355">
    <property type="protein sequence ID" value="KAF2107341.1"/>
    <property type="molecule type" value="Genomic_DNA"/>
</dbReference>